<sequence length="187" mass="20128">MIAPLEIPVTAPAAARAAALEALVPVLTTPRLVLRAPRLADFDALHSITGSDRAVFEGGPSTEAQSWSDFCSMTATWMLRGHGMWTVQTRADDVAGFVLIGCEPGDREHELGWLLVDAFEGIGLAQEAARAARAYAWDQLSVPSLVSYIAPGHTRSERLAARLGAIPDGTIYDGRVAIWRHMRGHDG</sequence>
<reference evidence="2 3" key="1">
    <citation type="submission" date="2015-07" db="EMBL/GenBank/DDBJ databases">
        <authorList>
            <person name="Noorani M."/>
        </authorList>
    </citation>
    <scope>NUCLEOTIDE SEQUENCE [LARGE SCALE GENOMIC DNA]</scope>
    <source>
        <strain evidence="2 3">CECT 7802</strain>
    </source>
</reference>
<dbReference type="InterPro" id="IPR000182">
    <property type="entry name" value="GNAT_dom"/>
</dbReference>
<feature type="domain" description="N-acetyltransferase" evidence="1">
    <location>
        <begin position="32"/>
        <end position="185"/>
    </location>
</feature>
<organism evidence="2 3">
    <name type="scientific">Jannaschia donghaensis</name>
    <dbReference type="NCBI Taxonomy" id="420998"/>
    <lineage>
        <taxon>Bacteria</taxon>
        <taxon>Pseudomonadati</taxon>
        <taxon>Pseudomonadota</taxon>
        <taxon>Alphaproteobacteria</taxon>
        <taxon>Rhodobacterales</taxon>
        <taxon>Roseobacteraceae</taxon>
        <taxon>Jannaschia</taxon>
    </lineage>
</organism>
<dbReference type="EMBL" id="CXSU01000005">
    <property type="protein sequence ID" value="CTQ48151.1"/>
    <property type="molecule type" value="Genomic_DNA"/>
</dbReference>
<dbReference type="InterPro" id="IPR051908">
    <property type="entry name" value="Ribosomal_N-acetyltransferase"/>
</dbReference>
<dbReference type="GO" id="GO:0008999">
    <property type="term" value="F:protein-N-terminal-alanine acetyltransferase activity"/>
    <property type="evidence" value="ECO:0007669"/>
    <property type="project" value="TreeGrafter"/>
</dbReference>
<dbReference type="InterPro" id="IPR016181">
    <property type="entry name" value="Acyl_CoA_acyltransferase"/>
</dbReference>
<dbReference type="PANTHER" id="PTHR43441:SF2">
    <property type="entry name" value="FAMILY ACETYLTRANSFERASE, PUTATIVE (AFU_ORTHOLOGUE AFUA_7G00850)-RELATED"/>
    <property type="match status" value="1"/>
</dbReference>
<dbReference type="STRING" id="420998.JDO7802_00153"/>
<protein>
    <recommendedName>
        <fullName evidence="1">N-acetyltransferase domain-containing protein</fullName>
    </recommendedName>
</protein>
<dbReference type="Proteomes" id="UP000049222">
    <property type="component" value="Unassembled WGS sequence"/>
</dbReference>
<evidence type="ECO:0000313" key="3">
    <source>
        <dbReference type="Proteomes" id="UP000049222"/>
    </source>
</evidence>
<accession>A0A0M6YCR4</accession>
<dbReference type="Gene3D" id="3.40.630.30">
    <property type="match status" value="1"/>
</dbReference>
<dbReference type="PROSITE" id="PS51186">
    <property type="entry name" value="GNAT"/>
    <property type="match status" value="1"/>
</dbReference>
<proteinExistence type="predicted"/>
<dbReference type="OrthoDB" id="6293260at2"/>
<evidence type="ECO:0000313" key="2">
    <source>
        <dbReference type="EMBL" id="CTQ48151.1"/>
    </source>
</evidence>
<dbReference type="SUPFAM" id="SSF55729">
    <property type="entry name" value="Acyl-CoA N-acyltransferases (Nat)"/>
    <property type="match status" value="1"/>
</dbReference>
<dbReference type="GO" id="GO:0005737">
    <property type="term" value="C:cytoplasm"/>
    <property type="evidence" value="ECO:0007669"/>
    <property type="project" value="TreeGrafter"/>
</dbReference>
<dbReference type="Pfam" id="PF13302">
    <property type="entry name" value="Acetyltransf_3"/>
    <property type="match status" value="1"/>
</dbReference>
<gene>
    <name evidence="2" type="ORF">JDO7802_00153</name>
</gene>
<keyword evidence="3" id="KW-1185">Reference proteome</keyword>
<evidence type="ECO:0000259" key="1">
    <source>
        <dbReference type="PROSITE" id="PS51186"/>
    </source>
</evidence>
<name>A0A0M6YCR4_9RHOB</name>
<dbReference type="RefSeq" id="WP_055081790.1">
    <property type="nucleotide sequence ID" value="NZ_CXSU01000005.1"/>
</dbReference>
<dbReference type="GO" id="GO:1990189">
    <property type="term" value="F:protein N-terminal-serine acetyltransferase activity"/>
    <property type="evidence" value="ECO:0007669"/>
    <property type="project" value="TreeGrafter"/>
</dbReference>
<dbReference type="PANTHER" id="PTHR43441">
    <property type="entry name" value="RIBOSOMAL-PROTEIN-SERINE ACETYLTRANSFERASE"/>
    <property type="match status" value="1"/>
</dbReference>
<dbReference type="AlphaFoldDB" id="A0A0M6YCR4"/>